<sequence>MEYVQNFMPIGGNLGISAIVALIPIIVFLLVIARKMAAWKASLLTLIITIIIAAIVYKMPLMLPIMSATQGAIFGLIPICWIILCSVFLYNLTVKTGKFDIIRSSIVSITDDRRLQILLIAFSFSAFLEGAAGFGAPVAISAAILVGLGFNPLMAAGICLVANMSAVAFGAVGAPIIAISGPTGIPVGDLSAMVGRILPFISLLIPFYIVVIMSGFKKTMEIIPAILVSGVSFALTQSLVSNLIGPELTDILAAVVSLAALVLFLRVWKPKQIYHFPQDEVAAASEAPLHKKEAKHSAGQIVGAWAPFITLMVMVVIWALPAVKTALTGSYTGENGILQAINSIGAFFSIAPEVPLLHNNILNGEGVPIAATYAITFLATPGTAILFAAVISKFLLGISWKDWAATLFETLSNLKLSLLTIAFVVAFAYVMNSSGMITTIALLLAQTGALFPFFAPMLGYLGGFVTGSCTSANVLFGSLQHQTALSIGMNPTLAVSANAIGADIGKVLSPQSLAVATGATGQVGQESSVMKYVLKHSMIVLLFACVLVYLMANVLSFLVVS</sequence>
<feature type="transmembrane region" description="Helical" evidence="8">
    <location>
        <begin position="12"/>
        <end position="31"/>
    </location>
</feature>
<keyword evidence="7 8" id="KW-0472">Membrane</keyword>
<organism evidence="9 10">
    <name type="scientific">Bacillus benzoevorans</name>
    <dbReference type="NCBI Taxonomy" id="1456"/>
    <lineage>
        <taxon>Bacteria</taxon>
        <taxon>Bacillati</taxon>
        <taxon>Bacillota</taxon>
        <taxon>Bacilli</taxon>
        <taxon>Bacillales</taxon>
        <taxon>Bacillaceae</taxon>
        <taxon>Bacillus</taxon>
    </lineage>
</organism>
<feature type="transmembrane region" description="Helical" evidence="8">
    <location>
        <begin position="43"/>
        <end position="66"/>
    </location>
</feature>
<dbReference type="GO" id="GO:0015295">
    <property type="term" value="F:solute:proton symporter activity"/>
    <property type="evidence" value="ECO:0007669"/>
    <property type="project" value="TreeGrafter"/>
</dbReference>
<protein>
    <recommendedName>
        <fullName evidence="8">L-lactate permease</fullName>
    </recommendedName>
</protein>
<dbReference type="PANTHER" id="PTHR30003">
    <property type="entry name" value="L-LACTATE PERMEASE"/>
    <property type="match status" value="1"/>
</dbReference>
<evidence type="ECO:0000256" key="8">
    <source>
        <dbReference type="RuleBase" id="RU365092"/>
    </source>
</evidence>
<feature type="transmembrane region" description="Helical" evidence="8">
    <location>
        <begin position="197"/>
        <end position="216"/>
    </location>
</feature>
<dbReference type="GO" id="GO:0005886">
    <property type="term" value="C:plasma membrane"/>
    <property type="evidence" value="ECO:0007669"/>
    <property type="project" value="UniProtKB-SubCell"/>
</dbReference>
<comment type="subcellular location">
    <subcellularLocation>
        <location evidence="1 8">Cell membrane</location>
        <topology evidence="1 8">Multi-pass membrane protein</topology>
    </subcellularLocation>
</comment>
<dbReference type="InterPro" id="IPR003804">
    <property type="entry name" value="Lactate_perm"/>
</dbReference>
<dbReference type="PANTHER" id="PTHR30003:SF0">
    <property type="entry name" value="GLYCOLATE PERMEASE GLCA-RELATED"/>
    <property type="match status" value="1"/>
</dbReference>
<feature type="transmembrane region" description="Helical" evidence="8">
    <location>
        <begin position="115"/>
        <end position="134"/>
    </location>
</feature>
<evidence type="ECO:0000256" key="7">
    <source>
        <dbReference type="ARBA" id="ARBA00023136"/>
    </source>
</evidence>
<feature type="transmembrane region" description="Helical" evidence="8">
    <location>
        <begin position="223"/>
        <end position="245"/>
    </location>
</feature>
<evidence type="ECO:0000256" key="4">
    <source>
        <dbReference type="ARBA" id="ARBA00022475"/>
    </source>
</evidence>
<dbReference type="EMBL" id="JACHGK010000001">
    <property type="protein sequence ID" value="MBB6443640.1"/>
    <property type="molecule type" value="Genomic_DNA"/>
</dbReference>
<evidence type="ECO:0000256" key="5">
    <source>
        <dbReference type="ARBA" id="ARBA00022692"/>
    </source>
</evidence>
<evidence type="ECO:0000256" key="1">
    <source>
        <dbReference type="ARBA" id="ARBA00004651"/>
    </source>
</evidence>
<dbReference type="RefSeq" id="WP_184521708.1">
    <property type="nucleotide sequence ID" value="NZ_JACHGK010000001.1"/>
</dbReference>
<dbReference type="Pfam" id="PF02652">
    <property type="entry name" value="Lactate_perm"/>
    <property type="match status" value="1"/>
</dbReference>
<comment type="function">
    <text evidence="8">Uptake of L-lactate across the membrane. Can also transport D-lactate and glycolate.</text>
</comment>
<feature type="transmembrane region" description="Helical" evidence="8">
    <location>
        <begin position="301"/>
        <end position="320"/>
    </location>
</feature>
<dbReference type="NCBIfam" id="TIGR00795">
    <property type="entry name" value="lctP"/>
    <property type="match status" value="1"/>
</dbReference>
<feature type="transmembrane region" description="Helical" evidence="8">
    <location>
        <begin position="72"/>
        <end position="94"/>
    </location>
</feature>
<feature type="transmembrane region" description="Helical" evidence="8">
    <location>
        <begin position="370"/>
        <end position="396"/>
    </location>
</feature>
<feature type="transmembrane region" description="Helical" evidence="8">
    <location>
        <begin position="539"/>
        <end position="560"/>
    </location>
</feature>
<feature type="transmembrane region" description="Helical" evidence="8">
    <location>
        <begin position="167"/>
        <end position="185"/>
    </location>
</feature>
<evidence type="ECO:0000256" key="3">
    <source>
        <dbReference type="ARBA" id="ARBA00022448"/>
    </source>
</evidence>
<feature type="transmembrane region" description="Helical" evidence="8">
    <location>
        <begin position="140"/>
        <end position="160"/>
    </location>
</feature>
<comment type="similarity">
    <text evidence="2 8">Belongs to the lactate permease family.</text>
</comment>
<keyword evidence="5 8" id="KW-0812">Transmembrane</keyword>
<feature type="transmembrane region" description="Helical" evidence="8">
    <location>
        <begin position="416"/>
        <end position="445"/>
    </location>
</feature>
<keyword evidence="10" id="KW-1185">Reference proteome</keyword>
<evidence type="ECO:0000256" key="6">
    <source>
        <dbReference type="ARBA" id="ARBA00022989"/>
    </source>
</evidence>
<feature type="transmembrane region" description="Helical" evidence="8">
    <location>
        <begin position="251"/>
        <end position="268"/>
    </location>
</feature>
<gene>
    <name evidence="9" type="ORF">HNR53_000228</name>
</gene>
<keyword evidence="6 8" id="KW-1133">Transmembrane helix</keyword>
<name>A0A7X0HMN7_9BACI</name>
<evidence type="ECO:0000313" key="10">
    <source>
        <dbReference type="Proteomes" id="UP000531594"/>
    </source>
</evidence>
<dbReference type="AlphaFoldDB" id="A0A7X0HMN7"/>
<dbReference type="GO" id="GO:0015129">
    <property type="term" value="F:lactate transmembrane transporter activity"/>
    <property type="evidence" value="ECO:0007669"/>
    <property type="project" value="UniProtKB-UniRule"/>
</dbReference>
<keyword evidence="3 8" id="KW-0813">Transport</keyword>
<dbReference type="Proteomes" id="UP000531594">
    <property type="component" value="Unassembled WGS sequence"/>
</dbReference>
<accession>A0A7X0HMN7</accession>
<reference evidence="9 10" key="1">
    <citation type="submission" date="2020-08" db="EMBL/GenBank/DDBJ databases">
        <title>Genomic Encyclopedia of Type Strains, Phase IV (KMG-IV): sequencing the most valuable type-strain genomes for metagenomic binning, comparative biology and taxonomic classification.</title>
        <authorList>
            <person name="Goeker M."/>
        </authorList>
    </citation>
    <scope>NUCLEOTIDE SEQUENCE [LARGE SCALE GENOMIC DNA]</scope>
    <source>
        <strain evidence="9 10">DSM 5391</strain>
    </source>
</reference>
<evidence type="ECO:0000313" key="9">
    <source>
        <dbReference type="EMBL" id="MBB6443640.1"/>
    </source>
</evidence>
<keyword evidence="4 8" id="KW-1003">Cell membrane</keyword>
<comment type="caution">
    <text evidence="9">The sequence shown here is derived from an EMBL/GenBank/DDBJ whole genome shotgun (WGS) entry which is preliminary data.</text>
</comment>
<proteinExistence type="inferred from homology"/>
<evidence type="ECO:0000256" key="2">
    <source>
        <dbReference type="ARBA" id="ARBA00010100"/>
    </source>
</evidence>